<dbReference type="Proteomes" id="UP001056708">
    <property type="component" value="Chromosome"/>
</dbReference>
<name>A0ABY5AW08_9CYAN</name>
<reference evidence="2" key="1">
    <citation type="submission" date="2022-06" db="EMBL/GenBank/DDBJ databases">
        <title>Genome sequence of Phormidium yuhuli AB48 isolated from an industrial photobioreactor environment.</title>
        <authorList>
            <person name="Qiu Y."/>
            <person name="Noonan A.J.C."/>
            <person name="Dofher K."/>
            <person name="Koch M."/>
            <person name="Kieft B."/>
            <person name="Lin X."/>
            <person name="Ziels R.M."/>
            <person name="Hallam S.J."/>
        </authorList>
    </citation>
    <scope>NUCLEOTIDE SEQUENCE</scope>
    <source>
        <strain evidence="2">AB48</strain>
    </source>
</reference>
<dbReference type="InterPro" id="IPR045450">
    <property type="entry name" value="VMAP_C"/>
</dbReference>
<evidence type="ECO:0000313" key="3">
    <source>
        <dbReference type="Proteomes" id="UP001056708"/>
    </source>
</evidence>
<evidence type="ECO:0000259" key="1">
    <source>
        <dbReference type="Pfam" id="PF20028"/>
    </source>
</evidence>
<dbReference type="Pfam" id="PF20028">
    <property type="entry name" value="VMAP-C"/>
    <property type="match status" value="1"/>
</dbReference>
<organism evidence="2 3">
    <name type="scientific">Phormidium yuhuli AB48</name>
    <dbReference type="NCBI Taxonomy" id="2940671"/>
    <lineage>
        <taxon>Bacteria</taxon>
        <taxon>Bacillati</taxon>
        <taxon>Cyanobacteriota</taxon>
        <taxon>Cyanophyceae</taxon>
        <taxon>Oscillatoriophycideae</taxon>
        <taxon>Oscillatoriales</taxon>
        <taxon>Oscillatoriaceae</taxon>
        <taxon>Phormidium</taxon>
        <taxon>Phormidium yuhuli</taxon>
    </lineage>
</organism>
<sequence>MVAFAEQKIHRRYDPRSWELRVSLSLPATVLGSPLTQWCGESLPRQHPIVIGCSDRVNPDHPRRFYLYNRLKHGWARFFKPQKPLKELNWLITGESARDDWETYEAVQCWGGWLRCRQAAVERWYTLIESGIPLAIWLDGDCPQPQAIAQTFARLTDCCHEEFLDRVRSERRGSDSIPFGVFYENPNYLPTVAETSEEQFFRWG</sequence>
<feature type="domain" description="vWA-MoxR associated protein C-terminal" evidence="1">
    <location>
        <begin position="8"/>
        <end position="174"/>
    </location>
</feature>
<protein>
    <recommendedName>
        <fullName evidence="1">vWA-MoxR associated protein C-terminal domain-containing protein</fullName>
    </recommendedName>
</protein>
<dbReference type="EMBL" id="CP098611">
    <property type="protein sequence ID" value="USR93061.1"/>
    <property type="molecule type" value="Genomic_DNA"/>
</dbReference>
<gene>
    <name evidence="2" type="ORF">NEA10_00500</name>
</gene>
<proteinExistence type="predicted"/>
<accession>A0ABY5AW08</accession>
<evidence type="ECO:0000313" key="2">
    <source>
        <dbReference type="EMBL" id="USR93061.1"/>
    </source>
</evidence>
<keyword evidence="3" id="KW-1185">Reference proteome</keyword>